<comment type="caution">
    <text evidence="1">The sequence shown here is derived from an EMBL/GenBank/DDBJ whole genome shotgun (WGS) entry which is preliminary data.</text>
</comment>
<dbReference type="EMBL" id="BOMN01000112">
    <property type="protein sequence ID" value="GIE24677.1"/>
    <property type="molecule type" value="Genomic_DNA"/>
</dbReference>
<name>A0ABQ4A1E1_9ACTN</name>
<evidence type="ECO:0008006" key="3">
    <source>
        <dbReference type="Google" id="ProtNLM"/>
    </source>
</evidence>
<reference evidence="1 2" key="1">
    <citation type="submission" date="2021-01" db="EMBL/GenBank/DDBJ databases">
        <title>Whole genome shotgun sequence of Actinoplanes humidus NBRC 14915.</title>
        <authorList>
            <person name="Komaki H."/>
            <person name="Tamura T."/>
        </authorList>
    </citation>
    <scope>NUCLEOTIDE SEQUENCE [LARGE SCALE GENOMIC DNA]</scope>
    <source>
        <strain evidence="1 2">NBRC 14915</strain>
    </source>
</reference>
<organism evidence="1 2">
    <name type="scientific">Winogradskya humida</name>
    <dbReference type="NCBI Taxonomy" id="113566"/>
    <lineage>
        <taxon>Bacteria</taxon>
        <taxon>Bacillati</taxon>
        <taxon>Actinomycetota</taxon>
        <taxon>Actinomycetes</taxon>
        <taxon>Micromonosporales</taxon>
        <taxon>Micromonosporaceae</taxon>
        <taxon>Winogradskya</taxon>
    </lineage>
</organism>
<dbReference type="InterPro" id="IPR028961">
    <property type="entry name" value="Imm21"/>
</dbReference>
<protein>
    <recommendedName>
        <fullName evidence="3">Immunity protein 21 of polymorphic toxin system</fullName>
    </recommendedName>
</protein>
<gene>
    <name evidence="1" type="ORF">Ahu01nite_077790</name>
</gene>
<dbReference type="Pfam" id="PF15589">
    <property type="entry name" value="Imm21"/>
    <property type="match status" value="1"/>
</dbReference>
<keyword evidence="2" id="KW-1185">Reference proteome</keyword>
<accession>A0ABQ4A1E1</accession>
<sequence>MVLNTWVSSLGGPLVVVPRSALALWEGGDSGEDEGDYGRACAVDGYLGLVAVGQEQALVLGDEPTLTTYLPSERLFLRWAAAYEEADLVSAARRAVREGVEWDAGEDVRWVVDGPVVLFDSAWPGAELEPDNHLVVDLLPGTYRVRATYRVDGDNWMVLVQLQPVP</sequence>
<dbReference type="RefSeq" id="WP_203841681.1">
    <property type="nucleotide sequence ID" value="NZ_BAAATV010000009.1"/>
</dbReference>
<evidence type="ECO:0000313" key="1">
    <source>
        <dbReference type="EMBL" id="GIE24677.1"/>
    </source>
</evidence>
<evidence type="ECO:0000313" key="2">
    <source>
        <dbReference type="Proteomes" id="UP000603200"/>
    </source>
</evidence>
<proteinExistence type="predicted"/>
<dbReference type="Proteomes" id="UP000603200">
    <property type="component" value="Unassembled WGS sequence"/>
</dbReference>